<gene>
    <name evidence="2" type="ORF">AUP42_08860</name>
</gene>
<proteinExistence type="predicted"/>
<comment type="caution">
    <text evidence="2">The sequence shown here is derived from an EMBL/GenBank/DDBJ whole genome shotgun (WGS) entry which is preliminary data.</text>
</comment>
<keyword evidence="1" id="KW-0472">Membrane</keyword>
<sequence>MPERKGQRICAGLFVFLSMVEFSFLYQMVNLNFFCMSLWFRRADFHTTADPRLIQYQDRDSGHCHFVRKTESKELLTRRFDREPKLNRTKVPYQKLLHEKCPVRCVSKLLIFRQINLGVVVSIIVRGARTVTLRYDRRSCR</sequence>
<organism evidence="2 3">
    <name type="scientific">Thalassospira lucentensis</name>
    <dbReference type="NCBI Taxonomy" id="168935"/>
    <lineage>
        <taxon>Bacteria</taxon>
        <taxon>Pseudomonadati</taxon>
        <taxon>Pseudomonadota</taxon>
        <taxon>Alphaproteobacteria</taxon>
        <taxon>Rhodospirillales</taxon>
        <taxon>Thalassospiraceae</taxon>
        <taxon>Thalassospira</taxon>
    </lineage>
</organism>
<accession>A0A154LB35</accession>
<reference evidence="2 3" key="1">
    <citation type="submission" date="2015-12" db="EMBL/GenBank/DDBJ databases">
        <title>Genome sequence of Thalassospira lucentensis MCCC 1A02072.</title>
        <authorList>
            <person name="Lu L."/>
            <person name="Lai Q."/>
            <person name="Shao Z."/>
            <person name="Qian P."/>
        </authorList>
    </citation>
    <scope>NUCLEOTIDE SEQUENCE [LARGE SCALE GENOMIC DNA]</scope>
    <source>
        <strain evidence="2 3">MCCC 1A02072</strain>
    </source>
</reference>
<dbReference type="EMBL" id="LPVY01000002">
    <property type="protein sequence ID" value="KZB69005.1"/>
    <property type="molecule type" value="Genomic_DNA"/>
</dbReference>
<name>A0A154LB35_9PROT</name>
<feature type="transmembrane region" description="Helical" evidence="1">
    <location>
        <begin position="9"/>
        <end position="29"/>
    </location>
</feature>
<dbReference type="AlphaFoldDB" id="A0A154LB35"/>
<keyword evidence="1" id="KW-1133">Transmembrane helix</keyword>
<keyword evidence="1" id="KW-0812">Transmembrane</keyword>
<dbReference type="Proteomes" id="UP000076335">
    <property type="component" value="Unassembled WGS sequence"/>
</dbReference>
<evidence type="ECO:0000313" key="3">
    <source>
        <dbReference type="Proteomes" id="UP000076335"/>
    </source>
</evidence>
<protein>
    <submittedName>
        <fullName evidence="2">Uncharacterized protein</fullName>
    </submittedName>
</protein>
<evidence type="ECO:0000313" key="2">
    <source>
        <dbReference type="EMBL" id="KZB69005.1"/>
    </source>
</evidence>
<evidence type="ECO:0000256" key="1">
    <source>
        <dbReference type="SAM" id="Phobius"/>
    </source>
</evidence>